<comment type="caution">
    <text evidence="2">The sequence shown here is derived from an EMBL/GenBank/DDBJ whole genome shotgun (WGS) entry which is preliminary data.</text>
</comment>
<proteinExistence type="predicted"/>
<evidence type="ECO:0000313" key="3">
    <source>
        <dbReference type="Proteomes" id="UP001173801"/>
    </source>
</evidence>
<sequence>MDITQKLSNYTLVYRKILAESMAENTPFDKIIKKTDEYFEKYGISDDKRFDVTTSMLSTILQTITATSQEIALRFLIENEKLESELKLADAELAIKKAEIPLKQAEQRRLEAEIPLKVKELELAAKRLILAEKEAEFNTQRAKLIQAQALSEEARKRAIEREIKSYDDKLRMQKSSDMKDLVFGYASGGVAVPANMQTKAIDLINQI</sequence>
<evidence type="ECO:0000313" key="2">
    <source>
        <dbReference type="EMBL" id="MDL0089852.1"/>
    </source>
</evidence>
<reference evidence="2" key="1">
    <citation type="submission" date="2022-08" db="EMBL/GenBank/DDBJ databases">
        <authorList>
            <person name="Wang H."/>
        </authorList>
    </citation>
    <scope>NUCLEOTIDE SEQUENCE</scope>
    <source>
        <strain evidence="2">PS10</strain>
    </source>
</reference>
<organism evidence="2 3">
    <name type="scientific">Campylobacter gastrosuis</name>
    <dbReference type="NCBI Taxonomy" id="2974576"/>
    <lineage>
        <taxon>Bacteria</taxon>
        <taxon>Pseudomonadati</taxon>
        <taxon>Campylobacterota</taxon>
        <taxon>Epsilonproteobacteria</taxon>
        <taxon>Campylobacterales</taxon>
        <taxon>Campylobacteraceae</taxon>
        <taxon>Campylobacter</taxon>
    </lineage>
</organism>
<protein>
    <submittedName>
        <fullName evidence="2">Uncharacterized protein</fullName>
    </submittedName>
</protein>
<accession>A0ABT7HSX2</accession>
<feature type="coiled-coil region" evidence="1">
    <location>
        <begin position="79"/>
        <end position="108"/>
    </location>
</feature>
<dbReference type="RefSeq" id="WP_284938592.1">
    <property type="nucleotide sequence ID" value="NZ_JANURM010000024.1"/>
</dbReference>
<keyword evidence="1" id="KW-0175">Coiled coil</keyword>
<reference evidence="2" key="2">
    <citation type="journal article" date="2023" name="Microorganisms">
        <title>Isolation and Genomic Characteristics of Cat-Borne Campylobacter felis sp. nov. and Sheep-Borne Campylobacter ovis sp. nov.</title>
        <authorList>
            <person name="Wang H."/>
            <person name="Li Y."/>
            <person name="Gu Y."/>
            <person name="Zhou G."/>
            <person name="Chen X."/>
            <person name="Zhang X."/>
            <person name="Shao Z."/>
            <person name="Zhang J."/>
            <person name="Zhang M."/>
        </authorList>
    </citation>
    <scope>NUCLEOTIDE SEQUENCE</scope>
    <source>
        <strain evidence="2">PS10</strain>
    </source>
</reference>
<dbReference type="EMBL" id="JANURM010000024">
    <property type="protein sequence ID" value="MDL0089852.1"/>
    <property type="molecule type" value="Genomic_DNA"/>
</dbReference>
<gene>
    <name evidence="2" type="ORF">NYG85_10815</name>
</gene>
<evidence type="ECO:0000256" key="1">
    <source>
        <dbReference type="SAM" id="Coils"/>
    </source>
</evidence>
<dbReference type="Proteomes" id="UP001173801">
    <property type="component" value="Unassembled WGS sequence"/>
</dbReference>
<name>A0ABT7HSX2_9BACT</name>
<keyword evidence="3" id="KW-1185">Reference proteome</keyword>